<keyword evidence="1" id="KW-1133">Transmembrane helix</keyword>
<evidence type="ECO:0000256" key="1">
    <source>
        <dbReference type="SAM" id="Phobius"/>
    </source>
</evidence>
<accession>A0ABV5GNP9</accession>
<feature type="transmembrane region" description="Helical" evidence="1">
    <location>
        <begin position="106"/>
        <end position="127"/>
    </location>
</feature>
<feature type="transmembrane region" description="Helical" evidence="1">
    <location>
        <begin position="133"/>
        <end position="150"/>
    </location>
</feature>
<reference evidence="2 3" key="1">
    <citation type="submission" date="2024-09" db="EMBL/GenBank/DDBJ databases">
        <authorList>
            <person name="Sun Q."/>
            <person name="Mori K."/>
        </authorList>
    </citation>
    <scope>NUCLEOTIDE SEQUENCE [LARGE SCALE GENOMIC DNA]</scope>
    <source>
        <strain evidence="2 3">CECT 7955</strain>
    </source>
</reference>
<keyword evidence="1" id="KW-0812">Transmembrane</keyword>
<comment type="caution">
    <text evidence="2">The sequence shown here is derived from an EMBL/GenBank/DDBJ whole genome shotgun (WGS) entry which is preliminary data.</text>
</comment>
<sequence>MILDDFLKKHELKEVFNTELKIEREKFIEKMKEISDISFKTKFSLIADNFLPEKIKYVGNFSRSFIELRERTFPFKRYKAESIIKLNLNSQNEILFIKTSIQGISYFRFILSALILSVLSLLCILLLFELAFLPILLIVLISYFYLFITFKNSKTNVQRIKKELSNYYKTIENELQ</sequence>
<gene>
    <name evidence="2" type="ORF">ACFFVF_10870</name>
</gene>
<proteinExistence type="predicted"/>
<dbReference type="RefSeq" id="WP_236457105.1">
    <property type="nucleotide sequence ID" value="NZ_CBCSGE010000017.1"/>
</dbReference>
<keyword evidence="1" id="KW-0472">Membrane</keyword>
<evidence type="ECO:0000313" key="2">
    <source>
        <dbReference type="EMBL" id="MFB9097020.1"/>
    </source>
</evidence>
<organism evidence="2 3">
    <name type="scientific">Flavobacterium jumunjinense</name>
    <dbReference type="NCBI Taxonomy" id="998845"/>
    <lineage>
        <taxon>Bacteria</taxon>
        <taxon>Pseudomonadati</taxon>
        <taxon>Bacteroidota</taxon>
        <taxon>Flavobacteriia</taxon>
        <taxon>Flavobacteriales</taxon>
        <taxon>Flavobacteriaceae</taxon>
        <taxon>Flavobacterium</taxon>
    </lineage>
</organism>
<protein>
    <recommendedName>
        <fullName evidence="4">Competence protein</fullName>
    </recommendedName>
</protein>
<keyword evidence="3" id="KW-1185">Reference proteome</keyword>
<dbReference type="EMBL" id="JBHMEY010000031">
    <property type="protein sequence ID" value="MFB9097020.1"/>
    <property type="molecule type" value="Genomic_DNA"/>
</dbReference>
<evidence type="ECO:0008006" key="4">
    <source>
        <dbReference type="Google" id="ProtNLM"/>
    </source>
</evidence>
<evidence type="ECO:0000313" key="3">
    <source>
        <dbReference type="Proteomes" id="UP001589607"/>
    </source>
</evidence>
<dbReference type="Proteomes" id="UP001589607">
    <property type="component" value="Unassembled WGS sequence"/>
</dbReference>
<name>A0ABV5GNP9_9FLAO</name>